<protein>
    <recommendedName>
        <fullName evidence="8">Ribonuclease VapC</fullName>
        <shortName evidence="8">RNase VapC</shortName>
        <ecNumber evidence="8">3.1.-.-</ecNumber>
    </recommendedName>
    <alternativeName>
        <fullName evidence="8">Toxin VapC</fullName>
    </alternativeName>
</protein>
<keyword evidence="8" id="KW-0800">Toxin</keyword>
<evidence type="ECO:0000313" key="10">
    <source>
        <dbReference type="EMBL" id="OGC51410.1"/>
    </source>
</evidence>
<comment type="similarity">
    <text evidence="7 8">Belongs to the PINc/VapC protein family.</text>
</comment>
<dbReference type="EC" id="3.1.-.-" evidence="8"/>
<proteinExistence type="inferred from homology"/>
<dbReference type="AlphaFoldDB" id="A0A1F4V2W4"/>
<name>A0A1F4V2W4_UNCKA</name>
<keyword evidence="2 8" id="KW-1277">Toxin-antitoxin system</keyword>
<dbReference type="STRING" id="1802610.A2W32_01120"/>
<feature type="domain" description="PIN" evidence="9">
    <location>
        <begin position="6"/>
        <end position="114"/>
    </location>
</feature>
<keyword evidence="6 8" id="KW-0460">Magnesium</keyword>
<sequence length="132" mass="14806">MSSPEYLLDTNILIEAFLGIEPAAYVTRNLIGEGKISFSVITIAEFLSKAARQEAESFKALIKVFGVLPVDYDIAVIAANYRKMVLKKTKRAFLADCLIADTAKFYDLRLVTHNISDYPMKDIKVLKPDMVK</sequence>
<dbReference type="InterPro" id="IPR002716">
    <property type="entry name" value="PIN_dom"/>
</dbReference>
<dbReference type="PANTHER" id="PTHR33653">
    <property type="entry name" value="RIBONUCLEASE VAPC2"/>
    <property type="match status" value="1"/>
</dbReference>
<dbReference type="InterPro" id="IPR050556">
    <property type="entry name" value="Type_II_TA_system_RNase"/>
</dbReference>
<dbReference type="GO" id="GO:0090729">
    <property type="term" value="F:toxin activity"/>
    <property type="evidence" value="ECO:0007669"/>
    <property type="project" value="UniProtKB-KW"/>
</dbReference>
<evidence type="ECO:0000256" key="6">
    <source>
        <dbReference type="ARBA" id="ARBA00022842"/>
    </source>
</evidence>
<evidence type="ECO:0000256" key="1">
    <source>
        <dbReference type="ARBA" id="ARBA00001946"/>
    </source>
</evidence>
<dbReference type="InterPro" id="IPR029060">
    <property type="entry name" value="PIN-like_dom_sf"/>
</dbReference>
<dbReference type="GO" id="GO:0004540">
    <property type="term" value="F:RNA nuclease activity"/>
    <property type="evidence" value="ECO:0007669"/>
    <property type="project" value="InterPro"/>
</dbReference>
<feature type="binding site" evidence="8">
    <location>
        <position position="96"/>
    </location>
    <ligand>
        <name>Mg(2+)</name>
        <dbReference type="ChEBI" id="CHEBI:18420"/>
    </ligand>
</feature>
<keyword evidence="4 8" id="KW-0479">Metal-binding</keyword>
<gene>
    <name evidence="8" type="primary">vapC</name>
    <name evidence="10" type="ORF">A2W32_01120</name>
</gene>
<evidence type="ECO:0000259" key="9">
    <source>
        <dbReference type="Pfam" id="PF01850"/>
    </source>
</evidence>
<dbReference type="PANTHER" id="PTHR33653:SF1">
    <property type="entry name" value="RIBONUCLEASE VAPC2"/>
    <property type="match status" value="1"/>
</dbReference>
<evidence type="ECO:0000256" key="8">
    <source>
        <dbReference type="HAMAP-Rule" id="MF_00265"/>
    </source>
</evidence>
<dbReference type="Proteomes" id="UP000177371">
    <property type="component" value="Unassembled WGS sequence"/>
</dbReference>
<evidence type="ECO:0000256" key="2">
    <source>
        <dbReference type="ARBA" id="ARBA00022649"/>
    </source>
</evidence>
<comment type="cofactor">
    <cofactor evidence="1 8">
        <name>Mg(2+)</name>
        <dbReference type="ChEBI" id="CHEBI:18420"/>
    </cofactor>
</comment>
<dbReference type="Pfam" id="PF01850">
    <property type="entry name" value="PIN"/>
    <property type="match status" value="1"/>
</dbReference>
<evidence type="ECO:0000313" key="11">
    <source>
        <dbReference type="Proteomes" id="UP000177371"/>
    </source>
</evidence>
<reference evidence="10 11" key="1">
    <citation type="journal article" date="2016" name="Nat. Commun.">
        <title>Thousands of microbial genomes shed light on interconnected biogeochemical processes in an aquifer system.</title>
        <authorList>
            <person name="Anantharaman K."/>
            <person name="Brown C.T."/>
            <person name="Hug L.A."/>
            <person name="Sharon I."/>
            <person name="Castelle C.J."/>
            <person name="Probst A.J."/>
            <person name="Thomas B.C."/>
            <person name="Singh A."/>
            <person name="Wilkins M.J."/>
            <person name="Karaoz U."/>
            <person name="Brodie E.L."/>
            <person name="Williams K.H."/>
            <person name="Hubbard S.S."/>
            <person name="Banfield J.F."/>
        </authorList>
    </citation>
    <scope>NUCLEOTIDE SEQUENCE [LARGE SCALE GENOMIC DNA]</scope>
</reference>
<evidence type="ECO:0000256" key="5">
    <source>
        <dbReference type="ARBA" id="ARBA00022801"/>
    </source>
</evidence>
<dbReference type="EMBL" id="MEUT01000021">
    <property type="protein sequence ID" value="OGC51410.1"/>
    <property type="molecule type" value="Genomic_DNA"/>
</dbReference>
<dbReference type="GO" id="GO:0000287">
    <property type="term" value="F:magnesium ion binding"/>
    <property type="evidence" value="ECO:0007669"/>
    <property type="project" value="UniProtKB-UniRule"/>
</dbReference>
<organism evidence="10 11">
    <name type="scientific">candidate division WWE3 bacterium RBG_16_37_10</name>
    <dbReference type="NCBI Taxonomy" id="1802610"/>
    <lineage>
        <taxon>Bacteria</taxon>
        <taxon>Katanobacteria</taxon>
    </lineage>
</organism>
<accession>A0A1F4V2W4</accession>
<dbReference type="GO" id="GO:0016787">
    <property type="term" value="F:hydrolase activity"/>
    <property type="evidence" value="ECO:0007669"/>
    <property type="project" value="UniProtKB-KW"/>
</dbReference>
<comment type="caution">
    <text evidence="10">The sequence shown here is derived from an EMBL/GenBank/DDBJ whole genome shotgun (WGS) entry which is preliminary data.</text>
</comment>
<dbReference type="InterPro" id="IPR022907">
    <property type="entry name" value="VapC_family"/>
</dbReference>
<feature type="binding site" evidence="8">
    <location>
        <position position="9"/>
    </location>
    <ligand>
        <name>Mg(2+)</name>
        <dbReference type="ChEBI" id="CHEBI:18420"/>
    </ligand>
</feature>
<keyword evidence="3 8" id="KW-0540">Nuclease</keyword>
<evidence type="ECO:0000256" key="7">
    <source>
        <dbReference type="ARBA" id="ARBA00038093"/>
    </source>
</evidence>
<dbReference type="Gene3D" id="3.40.50.1010">
    <property type="entry name" value="5'-nuclease"/>
    <property type="match status" value="1"/>
</dbReference>
<keyword evidence="5 8" id="KW-0378">Hydrolase</keyword>
<evidence type="ECO:0000256" key="3">
    <source>
        <dbReference type="ARBA" id="ARBA00022722"/>
    </source>
</evidence>
<evidence type="ECO:0000256" key="4">
    <source>
        <dbReference type="ARBA" id="ARBA00022723"/>
    </source>
</evidence>
<comment type="function">
    <text evidence="8">Toxic component of a toxin-antitoxin (TA) system. An RNase.</text>
</comment>
<dbReference type="SUPFAM" id="SSF88723">
    <property type="entry name" value="PIN domain-like"/>
    <property type="match status" value="1"/>
</dbReference>
<dbReference type="HAMAP" id="MF_00265">
    <property type="entry name" value="VapC_Nob1"/>
    <property type="match status" value="1"/>
</dbReference>